<accession>A0AA39LQB7</accession>
<keyword evidence="4 5" id="KW-0472">Membrane</keyword>
<name>A0AA39LQB7_9BILA</name>
<dbReference type="Pfam" id="PF10323">
    <property type="entry name" value="7TM_GPCR_Srv"/>
    <property type="match status" value="1"/>
</dbReference>
<keyword evidence="8" id="KW-1185">Reference proteome</keyword>
<proteinExistence type="predicted"/>
<feature type="domain" description="G-protein coupled receptors family 1 profile" evidence="6">
    <location>
        <begin position="19"/>
        <end position="279"/>
    </location>
</feature>
<dbReference type="Gene3D" id="1.20.1070.10">
    <property type="entry name" value="Rhodopsin 7-helix transmembrane proteins"/>
    <property type="match status" value="1"/>
</dbReference>
<protein>
    <recommendedName>
        <fullName evidence="6">G-protein coupled receptors family 1 profile domain-containing protein</fullName>
    </recommendedName>
</protein>
<gene>
    <name evidence="7" type="ORF">QR680_018132</name>
</gene>
<evidence type="ECO:0000256" key="5">
    <source>
        <dbReference type="SAM" id="Phobius"/>
    </source>
</evidence>
<keyword evidence="3 5" id="KW-1133">Transmembrane helix</keyword>
<feature type="transmembrane region" description="Helical" evidence="5">
    <location>
        <begin position="128"/>
        <end position="151"/>
    </location>
</feature>
<sequence length="328" mass="37567">MESLPMIGWFAFTYLSLLLYVVVLVSIVRHRNDKHLNSSFFVISLSLGVSEVLSTIFIHFFQIWPKFGFLLDAFYLKLVKGYFALMCDQWNWALINVQSYTIFLATVNRTTSIVFPSVYVKIFNRKNTIAMCLSIWIITALIFSPIAFLTVSRYVDNRGNPDGNITQAMCSMESKTVQFVYVFFISFVQLVVSVVGLVLYGSVITVILAQKFRAQRNRRILVPVEVRLSMTIFFQVVLYAANCIVVYLGYFIYPDKHHIFIEISYITGDVTAMSTPYFLLFFSSRLRRALVEGLARQPKPSVVRTPAIRFSQSRSSHFVSATVKLTEA</sequence>
<dbReference type="PANTHER" id="PTHR31748:SF1">
    <property type="entry name" value="SERPENTINE RECEPTOR, CLASS V"/>
    <property type="match status" value="1"/>
</dbReference>
<dbReference type="AlphaFoldDB" id="A0AA39LQB7"/>
<keyword evidence="2 5" id="KW-0812">Transmembrane</keyword>
<evidence type="ECO:0000313" key="7">
    <source>
        <dbReference type="EMBL" id="KAK0405678.1"/>
    </source>
</evidence>
<feature type="transmembrane region" description="Helical" evidence="5">
    <location>
        <begin position="230"/>
        <end position="253"/>
    </location>
</feature>
<comment type="subcellular location">
    <subcellularLocation>
        <location evidence="1">Membrane</location>
    </subcellularLocation>
</comment>
<dbReference type="PROSITE" id="PS50262">
    <property type="entry name" value="G_PROTEIN_RECEP_F1_2"/>
    <property type="match status" value="1"/>
</dbReference>
<feature type="transmembrane region" description="Helical" evidence="5">
    <location>
        <begin position="6"/>
        <end position="28"/>
    </location>
</feature>
<feature type="transmembrane region" description="Helical" evidence="5">
    <location>
        <begin position="40"/>
        <end position="64"/>
    </location>
</feature>
<dbReference type="EMBL" id="JAUCMV010000004">
    <property type="protein sequence ID" value="KAK0405678.1"/>
    <property type="molecule type" value="Genomic_DNA"/>
</dbReference>
<evidence type="ECO:0000259" key="6">
    <source>
        <dbReference type="PROSITE" id="PS50262"/>
    </source>
</evidence>
<evidence type="ECO:0000313" key="8">
    <source>
        <dbReference type="Proteomes" id="UP001175271"/>
    </source>
</evidence>
<reference evidence="7" key="1">
    <citation type="submission" date="2023-06" db="EMBL/GenBank/DDBJ databases">
        <title>Genomic analysis of the entomopathogenic nematode Steinernema hermaphroditum.</title>
        <authorList>
            <person name="Schwarz E.M."/>
            <person name="Heppert J.K."/>
            <person name="Baniya A."/>
            <person name="Schwartz H.T."/>
            <person name="Tan C.-H."/>
            <person name="Antoshechkin I."/>
            <person name="Sternberg P.W."/>
            <person name="Goodrich-Blair H."/>
            <person name="Dillman A.R."/>
        </authorList>
    </citation>
    <scope>NUCLEOTIDE SEQUENCE</scope>
    <source>
        <strain evidence="7">PS9179</strain>
        <tissue evidence="7">Whole animal</tissue>
    </source>
</reference>
<dbReference type="InterPro" id="IPR017452">
    <property type="entry name" value="GPCR_Rhodpsn_7TM"/>
</dbReference>
<dbReference type="CDD" id="cd00637">
    <property type="entry name" value="7tm_classA_rhodopsin-like"/>
    <property type="match status" value="1"/>
</dbReference>
<dbReference type="SUPFAM" id="SSF81321">
    <property type="entry name" value="Family A G protein-coupled receptor-like"/>
    <property type="match status" value="1"/>
</dbReference>
<dbReference type="GO" id="GO:0016020">
    <property type="term" value="C:membrane"/>
    <property type="evidence" value="ECO:0007669"/>
    <property type="project" value="UniProtKB-SubCell"/>
</dbReference>
<evidence type="ECO:0000256" key="3">
    <source>
        <dbReference type="ARBA" id="ARBA00022989"/>
    </source>
</evidence>
<evidence type="ECO:0000256" key="2">
    <source>
        <dbReference type="ARBA" id="ARBA00022692"/>
    </source>
</evidence>
<organism evidence="7 8">
    <name type="scientific">Steinernema hermaphroditum</name>
    <dbReference type="NCBI Taxonomy" id="289476"/>
    <lineage>
        <taxon>Eukaryota</taxon>
        <taxon>Metazoa</taxon>
        <taxon>Ecdysozoa</taxon>
        <taxon>Nematoda</taxon>
        <taxon>Chromadorea</taxon>
        <taxon>Rhabditida</taxon>
        <taxon>Tylenchina</taxon>
        <taxon>Panagrolaimomorpha</taxon>
        <taxon>Strongyloidoidea</taxon>
        <taxon>Steinernematidae</taxon>
        <taxon>Steinernema</taxon>
    </lineage>
</organism>
<comment type="caution">
    <text evidence="7">The sequence shown here is derived from an EMBL/GenBank/DDBJ whole genome shotgun (WGS) entry which is preliminary data.</text>
</comment>
<dbReference type="InterPro" id="IPR019426">
    <property type="entry name" value="7TM_GPCR_serpentine_rcpt_Srv"/>
</dbReference>
<feature type="transmembrane region" description="Helical" evidence="5">
    <location>
        <begin position="259"/>
        <end position="282"/>
    </location>
</feature>
<dbReference type="PANTHER" id="PTHR31748">
    <property type="entry name" value="SERPENTINE RECEPTOR, CLASS V"/>
    <property type="match status" value="1"/>
</dbReference>
<dbReference type="Proteomes" id="UP001175271">
    <property type="component" value="Unassembled WGS sequence"/>
</dbReference>
<evidence type="ECO:0000256" key="4">
    <source>
        <dbReference type="ARBA" id="ARBA00023136"/>
    </source>
</evidence>
<feature type="transmembrane region" description="Helical" evidence="5">
    <location>
        <begin position="179"/>
        <end position="209"/>
    </location>
</feature>
<evidence type="ECO:0000256" key="1">
    <source>
        <dbReference type="ARBA" id="ARBA00004370"/>
    </source>
</evidence>